<dbReference type="STRING" id="39480.EUAN_16210"/>
<dbReference type="EMBL" id="MKIE01000006">
    <property type="protein sequence ID" value="OHW61858.1"/>
    <property type="molecule type" value="Genomic_DNA"/>
</dbReference>
<feature type="coiled-coil region" evidence="1">
    <location>
        <begin position="2"/>
        <end position="64"/>
    </location>
</feature>
<evidence type="ECO:0000256" key="1">
    <source>
        <dbReference type="SAM" id="Coils"/>
    </source>
</evidence>
<dbReference type="Gene3D" id="1.20.5.340">
    <property type="match status" value="1"/>
</dbReference>
<keyword evidence="1" id="KW-0175">Coiled coil</keyword>
<dbReference type="Proteomes" id="UP000180254">
    <property type="component" value="Unassembled WGS sequence"/>
</dbReference>
<comment type="caution">
    <text evidence="2">The sequence shown here is derived from an EMBL/GenBank/DDBJ whole genome shotgun (WGS) entry which is preliminary data.</text>
</comment>
<dbReference type="SUPFAM" id="SSF57997">
    <property type="entry name" value="Tropomyosin"/>
    <property type="match status" value="1"/>
</dbReference>
<organism evidence="2 3">
    <name type="scientific">Andreesenia angusta</name>
    <dbReference type="NCBI Taxonomy" id="39480"/>
    <lineage>
        <taxon>Bacteria</taxon>
        <taxon>Bacillati</taxon>
        <taxon>Bacillota</taxon>
        <taxon>Tissierellia</taxon>
        <taxon>Tissierellales</taxon>
        <taxon>Gottschalkiaceae</taxon>
        <taxon>Andreesenia</taxon>
    </lineage>
</organism>
<evidence type="ECO:0000313" key="3">
    <source>
        <dbReference type="Proteomes" id="UP000180254"/>
    </source>
</evidence>
<gene>
    <name evidence="2" type="ORF">EUAN_16210</name>
</gene>
<dbReference type="AlphaFoldDB" id="A0A1S1V5K1"/>
<reference evidence="2 3" key="1">
    <citation type="submission" date="2016-09" db="EMBL/GenBank/DDBJ databases">
        <title>Genome sequence of Eubacterium angustum.</title>
        <authorList>
            <person name="Poehlein A."/>
            <person name="Daniel R."/>
        </authorList>
    </citation>
    <scope>NUCLEOTIDE SEQUENCE [LARGE SCALE GENOMIC DNA]</scope>
    <source>
        <strain evidence="2 3">DSM 1989</strain>
    </source>
</reference>
<dbReference type="RefSeq" id="WP_071063457.1">
    <property type="nucleotide sequence ID" value="NZ_MKIE01000006.1"/>
</dbReference>
<dbReference type="OrthoDB" id="1707630at2"/>
<proteinExistence type="predicted"/>
<evidence type="ECO:0000313" key="2">
    <source>
        <dbReference type="EMBL" id="OHW61858.1"/>
    </source>
</evidence>
<accession>A0A1S1V5K1</accession>
<keyword evidence="3" id="KW-1185">Reference proteome</keyword>
<protein>
    <submittedName>
        <fullName evidence="2">Tropomyosin</fullName>
    </submittedName>
</protein>
<name>A0A1S1V5K1_9FIRM</name>
<sequence>MEKEILKLLKEMKSEMSEMNRRFEGVEKRLDGIDQRLDGVDRRLDGMESTLKEHGQMLNAIEERTKVDSVRIENLEYNMATVSGDIKGIKKSVSNISIITAQNWSDIEEIKKKIG</sequence>